<dbReference type="SMART" id="SM00729">
    <property type="entry name" value="Elp3"/>
    <property type="match status" value="1"/>
</dbReference>
<accession>A0AAU7VIR1</accession>
<keyword evidence="4" id="KW-0408">Iron</keyword>
<dbReference type="InterPro" id="IPR007197">
    <property type="entry name" value="rSAM"/>
</dbReference>
<dbReference type="Gene3D" id="3.80.30.20">
    <property type="entry name" value="tm_1862 like domain"/>
    <property type="match status" value="1"/>
</dbReference>
<dbReference type="InterPro" id="IPR058240">
    <property type="entry name" value="rSAM_sf"/>
</dbReference>
<dbReference type="SFLD" id="SFLDG01123">
    <property type="entry name" value="methyltransferase_(Class_B)"/>
    <property type="match status" value="1"/>
</dbReference>
<keyword evidence="2" id="KW-0949">S-adenosyl-L-methionine</keyword>
<dbReference type="InterPro" id="IPR006638">
    <property type="entry name" value="Elp3/MiaA/NifB-like_rSAM"/>
</dbReference>
<dbReference type="InterPro" id="IPR034466">
    <property type="entry name" value="Methyltransferase_Class_B"/>
</dbReference>
<dbReference type="Pfam" id="PF02310">
    <property type="entry name" value="B12-binding"/>
    <property type="match status" value="1"/>
</dbReference>
<dbReference type="SFLD" id="SFLDS00029">
    <property type="entry name" value="Radical_SAM"/>
    <property type="match status" value="1"/>
</dbReference>
<dbReference type="GO" id="GO:0003824">
    <property type="term" value="F:catalytic activity"/>
    <property type="evidence" value="ECO:0007669"/>
    <property type="project" value="InterPro"/>
</dbReference>
<dbReference type="GO" id="GO:0046872">
    <property type="term" value="F:metal ion binding"/>
    <property type="evidence" value="ECO:0007669"/>
    <property type="project" value="UniProtKB-KW"/>
</dbReference>
<dbReference type="InterPro" id="IPR051198">
    <property type="entry name" value="BchE-like"/>
</dbReference>
<dbReference type="RefSeq" id="WP_350342698.1">
    <property type="nucleotide sequence ID" value="NZ_CP158367.1"/>
</dbReference>
<dbReference type="PANTHER" id="PTHR43409:SF16">
    <property type="entry name" value="SLR0320 PROTEIN"/>
    <property type="match status" value="1"/>
</dbReference>
<comment type="cofactor">
    <cofactor evidence="1">
        <name>[4Fe-4S] cluster</name>
        <dbReference type="ChEBI" id="CHEBI:49883"/>
    </cofactor>
</comment>
<dbReference type="Pfam" id="PF04055">
    <property type="entry name" value="Radical_SAM"/>
    <property type="match status" value="1"/>
</dbReference>
<dbReference type="GO" id="GO:0005829">
    <property type="term" value="C:cytosol"/>
    <property type="evidence" value="ECO:0007669"/>
    <property type="project" value="TreeGrafter"/>
</dbReference>
<feature type="domain" description="B12-binding" evidence="6">
    <location>
        <begin position="1"/>
        <end position="135"/>
    </location>
</feature>
<dbReference type="GO" id="GO:0031419">
    <property type="term" value="F:cobalamin binding"/>
    <property type="evidence" value="ECO:0007669"/>
    <property type="project" value="InterPro"/>
</dbReference>
<sequence>MKTLLIGINAKYVHTNIAIRYLHQKVKDIVNIESEIYEPSINNHLDEILAEIFRKKPEVVGFSCYIWNISMVLKICQSLKQILPSTVIILGGPEVSYEGKDFFQSHPYVDYIIKGEGEEIFSNIIEKLADGLPVYNSVGLLTREHDGGYCAEVSVSDLPFPYAGEDMQQYKNKLLYYEASRGCPFNCSYCLSSTHKQVKLLPIERIKKELKHLAQADGTIKFVDRTFNCQNSRTIEILQFIKELETGSTFHLEVTAHLLSMEILEILSAMPKNRVQLEIGVQSTNPKTIKAINRTTNFSILSEKVQSVNHMQNIHQHLDLIAGLPYEDIDSFKKSFDNVVDLKPHKLQLGFLKMLKGSKIKKEAEKHGYKYNKFPPYEILENNYMSYSDISYLKDIEAVVETYYNSHKYDSTIAFILEKYSSKFNFFEDLHHFFVEKGLLNKNISHDDKFKILLEFGQNKVDRIVIEELLVFDYLQHKRTHRLPSFFRQQAKLKDTVFEFLKNEENTAKYLPSLTGKRPTEIYKKIVVEKFCYNPIHCKKETTFVLFDYTQKTGLFERPAVHLVSL</sequence>
<dbReference type="EMBL" id="CP158367">
    <property type="protein sequence ID" value="XBX73937.1"/>
    <property type="molecule type" value="Genomic_DNA"/>
</dbReference>
<evidence type="ECO:0000259" key="7">
    <source>
        <dbReference type="PROSITE" id="PS51918"/>
    </source>
</evidence>
<reference evidence="8" key="1">
    <citation type="journal article" date="2013" name="Extremophiles">
        <title>Proteinivorax tanatarense gen. nov., sp. nov., an anaerobic, haloalkaliphilic, proteolytic bacterium isolated from a decaying algal bloom, and proposal of Proteinivoraceae fam. nov.</title>
        <authorList>
            <person name="Kevbrin V."/>
            <person name="Boltyanskaya Y."/>
            <person name="Zhilina T."/>
            <person name="Kolganova T."/>
            <person name="Lavrentjeva E."/>
            <person name="Kuznetsov B."/>
        </authorList>
    </citation>
    <scope>NUCLEOTIDE SEQUENCE</scope>
    <source>
        <strain evidence="8">Z-910T</strain>
    </source>
</reference>
<feature type="domain" description="Radical SAM core" evidence="7">
    <location>
        <begin position="169"/>
        <end position="397"/>
    </location>
</feature>
<gene>
    <name evidence="8" type="ORF">PRVXT_001955</name>
</gene>
<dbReference type="SUPFAM" id="SSF52242">
    <property type="entry name" value="Cobalamin (vitamin B12)-binding domain"/>
    <property type="match status" value="1"/>
</dbReference>
<dbReference type="PROSITE" id="PS51332">
    <property type="entry name" value="B12_BINDING"/>
    <property type="match status" value="1"/>
</dbReference>
<dbReference type="InterPro" id="IPR006158">
    <property type="entry name" value="Cobalamin-bd"/>
</dbReference>
<proteinExistence type="predicted"/>
<dbReference type="InterPro" id="IPR023404">
    <property type="entry name" value="rSAM_horseshoe"/>
</dbReference>
<dbReference type="InterPro" id="IPR036724">
    <property type="entry name" value="Cobalamin-bd_sf"/>
</dbReference>
<dbReference type="Gene3D" id="3.40.50.280">
    <property type="entry name" value="Cobalamin-binding domain"/>
    <property type="match status" value="1"/>
</dbReference>
<evidence type="ECO:0000313" key="8">
    <source>
        <dbReference type="EMBL" id="XBX73937.1"/>
    </source>
</evidence>
<dbReference type="SUPFAM" id="SSF102114">
    <property type="entry name" value="Radical SAM enzymes"/>
    <property type="match status" value="1"/>
</dbReference>
<dbReference type="InterPro" id="IPR025288">
    <property type="entry name" value="DUF4080"/>
</dbReference>
<dbReference type="AlphaFoldDB" id="A0AAU7VIR1"/>
<protein>
    <submittedName>
        <fullName evidence="8">B12-binding domain-containing radical SAM protein</fullName>
    </submittedName>
</protein>
<dbReference type="GO" id="GO:0051539">
    <property type="term" value="F:4 iron, 4 sulfur cluster binding"/>
    <property type="evidence" value="ECO:0007669"/>
    <property type="project" value="UniProtKB-KW"/>
</dbReference>
<evidence type="ECO:0000256" key="2">
    <source>
        <dbReference type="ARBA" id="ARBA00022691"/>
    </source>
</evidence>
<keyword evidence="5" id="KW-0411">Iron-sulfur</keyword>
<name>A0AAU7VIR1_9FIRM</name>
<dbReference type="SFLD" id="SFLDG01082">
    <property type="entry name" value="B12-binding_domain_containing"/>
    <property type="match status" value="1"/>
</dbReference>
<evidence type="ECO:0000256" key="1">
    <source>
        <dbReference type="ARBA" id="ARBA00001966"/>
    </source>
</evidence>
<evidence type="ECO:0000256" key="3">
    <source>
        <dbReference type="ARBA" id="ARBA00022723"/>
    </source>
</evidence>
<dbReference type="PANTHER" id="PTHR43409">
    <property type="entry name" value="ANAEROBIC MAGNESIUM-PROTOPORPHYRIN IX MONOMETHYL ESTER CYCLASE-RELATED"/>
    <property type="match status" value="1"/>
</dbReference>
<dbReference type="Pfam" id="PF13311">
    <property type="entry name" value="DUF4080"/>
    <property type="match status" value="1"/>
</dbReference>
<organism evidence="8">
    <name type="scientific">Proteinivorax tanatarense</name>
    <dbReference type="NCBI Taxonomy" id="1260629"/>
    <lineage>
        <taxon>Bacteria</taxon>
        <taxon>Bacillati</taxon>
        <taxon>Bacillota</taxon>
        <taxon>Clostridia</taxon>
        <taxon>Eubacteriales</taxon>
        <taxon>Proteinivoracaceae</taxon>
        <taxon>Proteinivorax</taxon>
    </lineage>
</organism>
<dbReference type="PROSITE" id="PS51918">
    <property type="entry name" value="RADICAL_SAM"/>
    <property type="match status" value="1"/>
</dbReference>
<dbReference type="CDD" id="cd02068">
    <property type="entry name" value="radical_SAM_B12_BD"/>
    <property type="match status" value="1"/>
</dbReference>
<reference evidence="8" key="2">
    <citation type="submission" date="2024-06" db="EMBL/GenBank/DDBJ databases">
        <authorList>
            <person name="Petrova K.O."/>
            <person name="Toshchakov S.V."/>
            <person name="Boltjanskaja Y.V."/>
            <person name="Kevbrin V."/>
        </authorList>
    </citation>
    <scope>NUCLEOTIDE SEQUENCE</scope>
    <source>
        <strain evidence="8">Z-910T</strain>
    </source>
</reference>
<evidence type="ECO:0000259" key="6">
    <source>
        <dbReference type="PROSITE" id="PS51332"/>
    </source>
</evidence>
<evidence type="ECO:0000256" key="5">
    <source>
        <dbReference type="ARBA" id="ARBA00023014"/>
    </source>
</evidence>
<dbReference type="CDD" id="cd01335">
    <property type="entry name" value="Radical_SAM"/>
    <property type="match status" value="1"/>
</dbReference>
<evidence type="ECO:0000256" key="4">
    <source>
        <dbReference type="ARBA" id="ARBA00023004"/>
    </source>
</evidence>
<keyword evidence="3" id="KW-0479">Metal-binding</keyword>